<evidence type="ECO:0000256" key="1">
    <source>
        <dbReference type="SAM" id="MobiDB-lite"/>
    </source>
</evidence>
<reference evidence="2" key="1">
    <citation type="submission" date="2016-05" db="EMBL/GenBank/DDBJ databases">
        <authorList>
            <person name="Lavstsen T."/>
            <person name="Jespersen J.S."/>
        </authorList>
    </citation>
    <scope>NUCLEOTIDE SEQUENCE</scope>
    <source>
        <tissue evidence="2">Brain</tissue>
    </source>
</reference>
<sequence length="166" mass="18312">MASRHNKQGVKEPDNTHAQNIPQRAAGWLSGAEPTGHKLRKGSGFTLQNLKDESSTETRSLTQWKGAPIKEPSSVFVFSSSESLDKNPVLPFIYASRGTTGMCINERNGQIYIPHISMDPCSRRCAKRLAQVIGLYSACSYVTTSHLTVNFSSDGCVKVDWEDLFC</sequence>
<dbReference type="AlphaFoldDB" id="A0A1A8CYN9"/>
<evidence type="ECO:0000313" key="2">
    <source>
        <dbReference type="EMBL" id="SBP84869.1"/>
    </source>
</evidence>
<reference evidence="2" key="2">
    <citation type="submission" date="2016-06" db="EMBL/GenBank/DDBJ databases">
        <title>The genome of a short-lived fish provides insights into sex chromosome evolution and the genetic control of aging.</title>
        <authorList>
            <person name="Reichwald K."/>
            <person name="Felder M."/>
            <person name="Petzold A."/>
            <person name="Koch P."/>
            <person name="Groth M."/>
            <person name="Platzer M."/>
        </authorList>
    </citation>
    <scope>NUCLEOTIDE SEQUENCE</scope>
    <source>
        <tissue evidence="2">Brain</tissue>
    </source>
</reference>
<proteinExistence type="predicted"/>
<feature type="region of interest" description="Disordered" evidence="1">
    <location>
        <begin position="1"/>
        <end position="64"/>
    </location>
</feature>
<accession>A0A1A8CYN9</accession>
<organism evidence="2">
    <name type="scientific">Nothobranchius kadleci</name>
    <name type="common">African annual killifish</name>
    <dbReference type="NCBI Taxonomy" id="1051664"/>
    <lineage>
        <taxon>Eukaryota</taxon>
        <taxon>Metazoa</taxon>
        <taxon>Chordata</taxon>
        <taxon>Craniata</taxon>
        <taxon>Vertebrata</taxon>
        <taxon>Euteleostomi</taxon>
        <taxon>Actinopterygii</taxon>
        <taxon>Neopterygii</taxon>
        <taxon>Teleostei</taxon>
        <taxon>Neoteleostei</taxon>
        <taxon>Acanthomorphata</taxon>
        <taxon>Ovalentaria</taxon>
        <taxon>Atherinomorphae</taxon>
        <taxon>Cyprinodontiformes</taxon>
        <taxon>Nothobranchiidae</taxon>
        <taxon>Nothobranchius</taxon>
    </lineage>
</organism>
<name>A0A1A8CYN9_NOTKA</name>
<protein>
    <submittedName>
        <fullName evidence="2">Uncharacterized protein</fullName>
    </submittedName>
</protein>
<dbReference type="EMBL" id="HADZ01020928">
    <property type="protein sequence ID" value="SBP84869.1"/>
    <property type="molecule type" value="Transcribed_RNA"/>
</dbReference>
<gene>
    <name evidence="2" type="primary">Nfu_g_1_005467</name>
</gene>